<dbReference type="InterPro" id="IPR029063">
    <property type="entry name" value="SAM-dependent_MTases_sf"/>
</dbReference>
<proteinExistence type="predicted"/>
<accession>A0ABT8RFX1</accession>
<dbReference type="InterPro" id="IPR013216">
    <property type="entry name" value="Methyltransf_11"/>
</dbReference>
<keyword evidence="2" id="KW-0489">Methyltransferase</keyword>
<name>A0ABT8RFX1_9BACT</name>
<evidence type="ECO:0000259" key="1">
    <source>
        <dbReference type="Pfam" id="PF08241"/>
    </source>
</evidence>
<dbReference type="GO" id="GO:0032259">
    <property type="term" value="P:methylation"/>
    <property type="evidence" value="ECO:0007669"/>
    <property type="project" value="UniProtKB-KW"/>
</dbReference>
<keyword evidence="3" id="KW-1185">Reference proteome</keyword>
<reference evidence="2" key="1">
    <citation type="submission" date="2023-07" db="EMBL/GenBank/DDBJ databases">
        <title>The genome sequence of Rhodocytophaga aerolata KACC 12507.</title>
        <authorList>
            <person name="Zhang X."/>
        </authorList>
    </citation>
    <scope>NUCLEOTIDE SEQUENCE</scope>
    <source>
        <strain evidence="2">KACC 12507</strain>
    </source>
</reference>
<keyword evidence="2" id="KW-0808">Transferase</keyword>
<feature type="domain" description="Methyltransferase type 11" evidence="1">
    <location>
        <begin position="56"/>
        <end position="144"/>
    </location>
</feature>
<comment type="caution">
    <text evidence="2">The sequence shown here is derived from an EMBL/GenBank/DDBJ whole genome shotgun (WGS) entry which is preliminary data.</text>
</comment>
<sequence>MIKLRTIDNIISKSNCVLNTFINIPLNFETLDRYYVRSSILQALKENIPTFKGTLLDVGCGQMPYRSLILESKQVEKYIGLDLEVSKIHDTSKADIWWDGKIMPLADASVDCVIATEVFEHCPDLSIVLNEINRVLKPGGMLFFTVPFLWPLHEVPYDEFRYTPFALERLLKNAQFKAIKLTALGGWDASLAQMLGLWVRRRKMSDFKRKVVSRIAKPLIKYLINKDVKPVKFQESTMITGIQGVAVK</sequence>
<dbReference type="RefSeq" id="WP_302041807.1">
    <property type="nucleotide sequence ID" value="NZ_JAUKPO010000040.1"/>
</dbReference>
<dbReference type="EMBL" id="JAUKPO010000040">
    <property type="protein sequence ID" value="MDO1451007.1"/>
    <property type="molecule type" value="Genomic_DNA"/>
</dbReference>
<evidence type="ECO:0000313" key="3">
    <source>
        <dbReference type="Proteomes" id="UP001168528"/>
    </source>
</evidence>
<protein>
    <submittedName>
        <fullName evidence="2">Class I SAM-dependent methyltransferase</fullName>
    </submittedName>
</protein>
<dbReference type="Proteomes" id="UP001168528">
    <property type="component" value="Unassembled WGS sequence"/>
</dbReference>
<evidence type="ECO:0000313" key="2">
    <source>
        <dbReference type="EMBL" id="MDO1451007.1"/>
    </source>
</evidence>
<dbReference type="Pfam" id="PF08241">
    <property type="entry name" value="Methyltransf_11"/>
    <property type="match status" value="1"/>
</dbReference>
<dbReference type="SUPFAM" id="SSF53335">
    <property type="entry name" value="S-adenosyl-L-methionine-dependent methyltransferases"/>
    <property type="match status" value="1"/>
</dbReference>
<organism evidence="2 3">
    <name type="scientific">Rhodocytophaga aerolata</name>
    <dbReference type="NCBI Taxonomy" id="455078"/>
    <lineage>
        <taxon>Bacteria</taxon>
        <taxon>Pseudomonadati</taxon>
        <taxon>Bacteroidota</taxon>
        <taxon>Cytophagia</taxon>
        <taxon>Cytophagales</taxon>
        <taxon>Rhodocytophagaceae</taxon>
        <taxon>Rhodocytophaga</taxon>
    </lineage>
</organism>
<gene>
    <name evidence="2" type="ORF">Q0590_32330</name>
</gene>
<dbReference type="PANTHER" id="PTHR43591">
    <property type="entry name" value="METHYLTRANSFERASE"/>
    <property type="match status" value="1"/>
</dbReference>
<dbReference type="GO" id="GO:0008168">
    <property type="term" value="F:methyltransferase activity"/>
    <property type="evidence" value="ECO:0007669"/>
    <property type="project" value="UniProtKB-KW"/>
</dbReference>
<dbReference type="Gene3D" id="3.40.50.150">
    <property type="entry name" value="Vaccinia Virus protein VP39"/>
    <property type="match status" value="1"/>
</dbReference>
<dbReference type="CDD" id="cd02440">
    <property type="entry name" value="AdoMet_MTases"/>
    <property type="match status" value="1"/>
</dbReference>